<organism evidence="1">
    <name type="scientific">Ananas comosus var. bracteatus</name>
    <name type="common">red pineapple</name>
    <dbReference type="NCBI Taxonomy" id="296719"/>
    <lineage>
        <taxon>Eukaryota</taxon>
        <taxon>Viridiplantae</taxon>
        <taxon>Streptophyta</taxon>
        <taxon>Embryophyta</taxon>
        <taxon>Tracheophyta</taxon>
        <taxon>Spermatophyta</taxon>
        <taxon>Magnoliopsida</taxon>
        <taxon>Liliopsida</taxon>
        <taxon>Poales</taxon>
        <taxon>Bromeliaceae</taxon>
        <taxon>Bromelioideae</taxon>
        <taxon>Ananas</taxon>
    </lineage>
</organism>
<reference evidence="1" key="1">
    <citation type="submission" date="2020-07" db="EMBL/GenBank/DDBJ databases">
        <authorList>
            <person name="Lin J."/>
        </authorList>
    </citation>
    <scope>NUCLEOTIDE SEQUENCE</scope>
</reference>
<gene>
    <name evidence="1" type="ORF">CB5_LOCUS24293</name>
</gene>
<dbReference type="AlphaFoldDB" id="A0A6V7QD84"/>
<proteinExistence type="predicted"/>
<sequence>MNFRMGTSHTIIHGGETSLSRRVIFDERNTSRVTISITKLFLLAFDVDPCRVSFNIAAREAFFLGHQHVDRTDYRRLVRTSLHPNSRRQDQLLPPPALLAELRSRARPRAAELLAQEGARRPMPCRAKGTANMHDDLATLAAELRGAVYDAEDLLGDLDYETLSRKIEGGEAVDSPTSSPSSLADIFSLGNGDIEFILREVGDRLGQTAKELEDFLNSEHGRKLPVERERETSSFLTMPKVFGREDRKKAIIELLLPGSGGASVTPRDQRKPASLFCL</sequence>
<dbReference type="EMBL" id="LR862135">
    <property type="protein sequence ID" value="CAD1841082.1"/>
    <property type="molecule type" value="Genomic_DNA"/>
</dbReference>
<evidence type="ECO:0008006" key="2">
    <source>
        <dbReference type="Google" id="ProtNLM"/>
    </source>
</evidence>
<name>A0A6V7QD84_ANACO</name>
<accession>A0A6V7QD84</accession>
<evidence type="ECO:0000313" key="1">
    <source>
        <dbReference type="EMBL" id="CAD1841082.1"/>
    </source>
</evidence>
<protein>
    <recommendedName>
        <fullName evidence="2">Rx N-terminal domain-containing protein</fullName>
    </recommendedName>
</protein>